<dbReference type="OrthoDB" id="9803416at2"/>
<comment type="similarity">
    <text evidence="2 8">Belongs to the CorA metal ion transporter (MIT) (TC 1.A.35) family.</text>
</comment>
<dbReference type="RefSeq" id="WP_014107926.1">
    <property type="nucleotide sequence ID" value="NC_016041.1"/>
</dbReference>
<dbReference type="SUPFAM" id="SSF144083">
    <property type="entry name" value="Magnesium transport protein CorA, transmembrane region"/>
    <property type="match status" value="1"/>
</dbReference>
<dbReference type="InterPro" id="IPR002523">
    <property type="entry name" value="MgTranspt_CorA/ZnTranspt_ZntB"/>
</dbReference>
<dbReference type="SUPFAM" id="SSF143865">
    <property type="entry name" value="CorA soluble domain-like"/>
    <property type="match status" value="1"/>
</dbReference>
<dbReference type="InterPro" id="IPR004488">
    <property type="entry name" value="Mg/Co-transport_prot_CorA"/>
</dbReference>
<dbReference type="InterPro" id="IPR045863">
    <property type="entry name" value="CorA_TM1_TM2"/>
</dbReference>
<keyword evidence="7 8" id="KW-0472">Membrane</keyword>
<organism evidence="9 10">
    <name type="scientific">Glaciecola nitratireducens (strain JCM 12485 / KCTC 12276 / FR1064)</name>
    <dbReference type="NCBI Taxonomy" id="1085623"/>
    <lineage>
        <taxon>Bacteria</taxon>
        <taxon>Pseudomonadati</taxon>
        <taxon>Pseudomonadota</taxon>
        <taxon>Gammaproteobacteria</taxon>
        <taxon>Alteromonadales</taxon>
        <taxon>Alteromonadaceae</taxon>
        <taxon>Brumicola</taxon>
    </lineage>
</organism>
<keyword evidence="10" id="KW-1185">Reference proteome</keyword>
<keyword evidence="3 8" id="KW-0813">Transport</keyword>
<evidence type="ECO:0000313" key="9">
    <source>
        <dbReference type="EMBL" id="AEP29051.1"/>
    </source>
</evidence>
<dbReference type="PANTHER" id="PTHR46494">
    <property type="entry name" value="CORA FAMILY METAL ION TRANSPORTER (EUROFUNG)"/>
    <property type="match status" value="1"/>
</dbReference>
<dbReference type="GO" id="GO:0000287">
    <property type="term" value="F:magnesium ion binding"/>
    <property type="evidence" value="ECO:0007669"/>
    <property type="project" value="TreeGrafter"/>
</dbReference>
<evidence type="ECO:0000256" key="6">
    <source>
        <dbReference type="ARBA" id="ARBA00022989"/>
    </source>
</evidence>
<gene>
    <name evidence="8" type="primary">corA</name>
    <name evidence="9" type="ordered locus">GNIT_0913</name>
</gene>
<evidence type="ECO:0000256" key="2">
    <source>
        <dbReference type="ARBA" id="ARBA00009765"/>
    </source>
</evidence>
<dbReference type="eggNOG" id="COG0598">
    <property type="taxonomic scope" value="Bacteria"/>
</dbReference>
<keyword evidence="4 8" id="KW-1003">Cell membrane</keyword>
<keyword evidence="5 8" id="KW-0812">Transmembrane</keyword>
<sequence>MKLFNKKYHKPGTRPGTLKTNENAVFSVDLYDYNATVFNAQLNVDVSTCKSFIESENCTWIHVQGDPSAEAMKLLGKDLGIHELYVEDVINVGQRPKVEINDEQIFLILNLPVKEGSSARVDQVSLFLSKTTLISFSTGKNNPFLAVIERLENKIGKLRKQQSDYLLYALIDTVIDFGFPMLETYSEQIQALEDELMETKNERLLSSIHELRRDLLLIRRRLWPQREVINELLRADDNPLLQDNTLLHLRDCHDHVISIMEMLETYHEMTSGLMELYLTSVSLKLNDVMKFLTIFTTIFIPPTFLVGVYGMNFRSENSPTNMPELDWQFGYLMVWGIIALMIGGMLYFFRRKKWI</sequence>
<dbReference type="GO" id="GO:0015087">
    <property type="term" value="F:cobalt ion transmembrane transporter activity"/>
    <property type="evidence" value="ECO:0007669"/>
    <property type="project" value="UniProtKB-UniRule"/>
</dbReference>
<dbReference type="Proteomes" id="UP000009282">
    <property type="component" value="Chromosome"/>
</dbReference>
<keyword evidence="8" id="KW-0460">Magnesium</keyword>
<keyword evidence="6 8" id="KW-1133">Transmembrane helix</keyword>
<proteinExistence type="inferred from homology"/>
<name>G4QFW0_GLANF</name>
<comment type="subcellular location">
    <subcellularLocation>
        <location evidence="1">Cell membrane</location>
        <topology evidence="1">Multi-pass membrane protein</topology>
    </subcellularLocation>
    <subcellularLocation>
        <location evidence="8">Membrane</location>
        <topology evidence="8">Multi-pass membrane protein</topology>
    </subcellularLocation>
</comment>
<evidence type="ECO:0000256" key="5">
    <source>
        <dbReference type="ARBA" id="ARBA00022692"/>
    </source>
</evidence>
<keyword evidence="8" id="KW-0406">Ion transport</keyword>
<dbReference type="AlphaFoldDB" id="G4QFW0"/>
<evidence type="ECO:0000256" key="8">
    <source>
        <dbReference type="RuleBase" id="RU362010"/>
    </source>
</evidence>
<comment type="function">
    <text evidence="8">Mediates influx of magnesium ions.</text>
</comment>
<dbReference type="PANTHER" id="PTHR46494:SF1">
    <property type="entry name" value="CORA FAMILY METAL ION TRANSPORTER (EUROFUNG)"/>
    <property type="match status" value="1"/>
</dbReference>
<protein>
    <recommendedName>
        <fullName evidence="8">Magnesium transport protein CorA</fullName>
    </recommendedName>
</protein>
<evidence type="ECO:0000313" key="10">
    <source>
        <dbReference type="Proteomes" id="UP000009282"/>
    </source>
</evidence>
<dbReference type="GO" id="GO:0005886">
    <property type="term" value="C:plasma membrane"/>
    <property type="evidence" value="ECO:0007669"/>
    <property type="project" value="UniProtKB-SubCell"/>
</dbReference>
<dbReference type="GO" id="GO:0050897">
    <property type="term" value="F:cobalt ion binding"/>
    <property type="evidence" value="ECO:0007669"/>
    <property type="project" value="TreeGrafter"/>
</dbReference>
<dbReference type="GO" id="GO:0015095">
    <property type="term" value="F:magnesium ion transmembrane transporter activity"/>
    <property type="evidence" value="ECO:0007669"/>
    <property type="project" value="UniProtKB-UniRule"/>
</dbReference>
<accession>G4QFW0</accession>
<dbReference type="Pfam" id="PF01544">
    <property type="entry name" value="CorA"/>
    <property type="match status" value="1"/>
</dbReference>
<evidence type="ECO:0000256" key="1">
    <source>
        <dbReference type="ARBA" id="ARBA00004651"/>
    </source>
</evidence>
<evidence type="ECO:0000256" key="4">
    <source>
        <dbReference type="ARBA" id="ARBA00022475"/>
    </source>
</evidence>
<evidence type="ECO:0000256" key="3">
    <source>
        <dbReference type="ARBA" id="ARBA00022448"/>
    </source>
</evidence>
<feature type="transmembrane region" description="Helical" evidence="8">
    <location>
        <begin position="291"/>
        <end position="309"/>
    </location>
</feature>
<dbReference type="STRING" id="1085623.GNIT_0913"/>
<dbReference type="KEGG" id="gni:GNIT_0913"/>
<dbReference type="EMBL" id="CP003060">
    <property type="protein sequence ID" value="AEP29051.1"/>
    <property type="molecule type" value="Genomic_DNA"/>
</dbReference>
<evidence type="ECO:0000256" key="7">
    <source>
        <dbReference type="ARBA" id="ARBA00023136"/>
    </source>
</evidence>
<dbReference type="InterPro" id="IPR045861">
    <property type="entry name" value="CorA_cytoplasmic_dom"/>
</dbReference>
<dbReference type="FunFam" id="1.20.58.340:FF:000012">
    <property type="entry name" value="Magnesium transport protein CorA"/>
    <property type="match status" value="1"/>
</dbReference>
<dbReference type="CDD" id="cd12828">
    <property type="entry name" value="TmCorA-like_1"/>
    <property type="match status" value="1"/>
</dbReference>
<reference evidence="9 10" key="1">
    <citation type="journal article" date="2011" name="J. Bacteriol.">
        <title>Complete genome sequence of seawater bacterium Glaciecola nitratireducens FR1064T.</title>
        <authorList>
            <person name="Bian F."/>
            <person name="Qin Q.L."/>
            <person name="Xie B.B."/>
            <person name="Shu Y.L."/>
            <person name="Zhang X.Y."/>
            <person name="Yu Y."/>
            <person name="Chen B."/>
            <person name="Chen X.L."/>
            <person name="Zhou B.C."/>
            <person name="Zhang Y.Z."/>
        </authorList>
    </citation>
    <scope>NUCLEOTIDE SEQUENCE [LARGE SCALE GENOMIC DNA]</scope>
    <source>
        <strain evidence="10">JCM 12485 / KCTC 12276 / FR1064</strain>
    </source>
</reference>
<dbReference type="Gene3D" id="3.30.460.20">
    <property type="entry name" value="CorA soluble domain-like"/>
    <property type="match status" value="1"/>
</dbReference>
<dbReference type="HOGENOM" id="CLU_007127_0_0_6"/>
<dbReference type="Gene3D" id="1.20.58.340">
    <property type="entry name" value="Magnesium transport protein CorA, transmembrane region"/>
    <property type="match status" value="2"/>
</dbReference>
<dbReference type="NCBIfam" id="TIGR00383">
    <property type="entry name" value="corA"/>
    <property type="match status" value="1"/>
</dbReference>
<feature type="transmembrane region" description="Helical" evidence="8">
    <location>
        <begin position="329"/>
        <end position="349"/>
    </location>
</feature>